<keyword evidence="5" id="KW-1185">Reference proteome</keyword>
<dbReference type="InterPro" id="IPR007737">
    <property type="entry name" value="Mga_HTH"/>
</dbReference>
<dbReference type="PANTHER" id="PTHR30185">
    <property type="entry name" value="CRYPTIC BETA-GLUCOSIDE BGL OPERON ANTITERMINATOR"/>
    <property type="match status" value="1"/>
</dbReference>
<comment type="caution">
    <text evidence="4">The sequence shown here is derived from an EMBL/GenBank/DDBJ whole genome shotgun (WGS) entry which is preliminary data.</text>
</comment>
<evidence type="ECO:0000256" key="1">
    <source>
        <dbReference type="ARBA" id="ARBA00023015"/>
    </source>
</evidence>
<dbReference type="InterPro" id="IPR036388">
    <property type="entry name" value="WH-like_DNA-bd_sf"/>
</dbReference>
<accession>W7CSA0</accession>
<dbReference type="InterPro" id="IPR050661">
    <property type="entry name" value="BglG_antiterminators"/>
</dbReference>
<dbReference type="PANTHER" id="PTHR30185:SF18">
    <property type="entry name" value="TRANSCRIPTIONAL REGULATOR MTLR"/>
    <property type="match status" value="1"/>
</dbReference>
<organism evidence="4 5">
    <name type="scientific">Brochothrix campestris FSL F6-1037</name>
    <dbReference type="NCBI Taxonomy" id="1265861"/>
    <lineage>
        <taxon>Bacteria</taxon>
        <taxon>Bacillati</taxon>
        <taxon>Bacillota</taxon>
        <taxon>Bacilli</taxon>
        <taxon>Bacillales</taxon>
        <taxon>Listeriaceae</taxon>
        <taxon>Brochothrix</taxon>
    </lineage>
</organism>
<dbReference type="EMBL" id="AODH01000026">
    <property type="protein sequence ID" value="EUJ39560.1"/>
    <property type="molecule type" value="Genomic_DNA"/>
</dbReference>
<reference evidence="4 5" key="1">
    <citation type="submission" date="2012-12" db="EMBL/GenBank/DDBJ databases">
        <title>Novel taxa of Listeriaceae from agricultural environments in the United States.</title>
        <authorList>
            <person name="den Bakker H.C."/>
            <person name="Allred A."/>
            <person name="Warchocki S."/>
            <person name="Wright E.M."/>
            <person name="Burrell A."/>
            <person name="Nightingale K.K."/>
            <person name="Kephart D."/>
            <person name="Wiedmann M."/>
        </authorList>
    </citation>
    <scope>NUCLEOTIDE SEQUENCE [LARGE SCALE GENOMIC DNA]</scope>
    <source>
        <strain evidence="4 5">FSL F6-1037</strain>
    </source>
</reference>
<protein>
    <submittedName>
        <fullName evidence="4">Mga helix-turn-helix domain-containing protein</fullName>
    </submittedName>
</protein>
<proteinExistence type="predicted"/>
<keyword evidence="2" id="KW-0804">Transcription</keyword>
<feature type="domain" description="Mga helix-turn-helix" evidence="3">
    <location>
        <begin position="80"/>
        <end position="166"/>
    </location>
</feature>
<dbReference type="Proteomes" id="UP000019243">
    <property type="component" value="Unassembled WGS sequence"/>
</dbReference>
<gene>
    <name evidence="4" type="ORF">BCAMP_07045</name>
</gene>
<dbReference type="AlphaFoldDB" id="W7CSA0"/>
<evidence type="ECO:0000256" key="2">
    <source>
        <dbReference type="ARBA" id="ARBA00023163"/>
    </source>
</evidence>
<evidence type="ECO:0000313" key="5">
    <source>
        <dbReference type="Proteomes" id="UP000019243"/>
    </source>
</evidence>
<dbReference type="RefSeq" id="WP_035314590.1">
    <property type="nucleotide sequence ID" value="NZ_AODH01000026.1"/>
</dbReference>
<dbReference type="Gene3D" id="1.10.10.10">
    <property type="entry name" value="Winged helix-like DNA-binding domain superfamily/Winged helix DNA-binding domain"/>
    <property type="match status" value="1"/>
</dbReference>
<dbReference type="STRING" id="1265861.BCAMP_07045"/>
<name>W7CSA0_9LIST</name>
<evidence type="ECO:0000259" key="3">
    <source>
        <dbReference type="Pfam" id="PF05043"/>
    </source>
</evidence>
<keyword evidence="1" id="KW-0805">Transcription regulation</keyword>
<sequence length="497" mass="59176">MHKLLDNHDKNSLFCLRYFSEKKSLSKITIQDMLNDLQWERRKLLKILADLSETSKQNNWETYLTFKYVNNELHIELSDAFSLDFFLAYYLKNNVLFQFLIELFNDDFIDLQKFTEERFLAKGTFYRKMKRLKILLADFNLHIDLTKKERIIGEEHQIRYFFHCLFTEGYHFSLAFAHKVEHAPINAVLAFIKKIHPELPYSFSLKLRSYLAVTLTRITQGFYVPLQEDYPHAFSTTVATDILTQIQTLLLTNLSPKQLRAETNFFYMSLLANNTYPLDYIKREKLPVQLFLEHVSQQTKRFINLYARFFKQPLAATEYFYLLINLTAIDTHTRLFKGSTNHFRMDFNVSLLKKNYPLLYSMCDNFYNFLQKENSRTLSDTMKINYFFLLRELIDTTERSVNICLLSKVNSLQYATLKKKIQRLSQVDLSFINHPSAEVDFYIADFKLSALEDAYPDAVFHYWPSLPDEAEQFRLVQRLNQLYRQPTQRPRAKKTTT</sequence>
<evidence type="ECO:0000313" key="4">
    <source>
        <dbReference type="EMBL" id="EUJ39560.1"/>
    </source>
</evidence>
<dbReference type="Pfam" id="PF05043">
    <property type="entry name" value="Mga"/>
    <property type="match status" value="1"/>
</dbReference>